<feature type="region of interest" description="Disordered" evidence="6">
    <location>
        <begin position="256"/>
        <end position="278"/>
    </location>
</feature>
<evidence type="ECO:0000256" key="4">
    <source>
        <dbReference type="ARBA" id="ARBA00023239"/>
    </source>
</evidence>
<comment type="cofactor">
    <cofactor evidence="1">
        <name>pyridoxal 5'-phosphate</name>
        <dbReference type="ChEBI" id="CHEBI:597326"/>
    </cofactor>
</comment>
<reference evidence="9 10" key="1">
    <citation type="submission" date="2021-06" db="EMBL/GenBank/DDBJ databases">
        <title>Caerostris extrusa draft genome.</title>
        <authorList>
            <person name="Kono N."/>
            <person name="Arakawa K."/>
        </authorList>
    </citation>
    <scope>NUCLEOTIDE SEQUENCE [LARGE SCALE GENOMIC DNA]</scope>
</reference>
<comment type="caution">
    <text evidence="9">The sequence shown here is derived from an EMBL/GenBank/DDBJ whole genome shotgun (WGS) entry which is preliminary data.</text>
</comment>
<dbReference type="InterPro" id="IPR022644">
    <property type="entry name" value="De-COase2_N"/>
</dbReference>
<name>A0AAV4XRU8_CAEEX</name>
<dbReference type="GO" id="GO:0033387">
    <property type="term" value="P:putrescine biosynthetic process from arginine, via ornithine"/>
    <property type="evidence" value="ECO:0007669"/>
    <property type="project" value="TreeGrafter"/>
</dbReference>
<evidence type="ECO:0000256" key="6">
    <source>
        <dbReference type="SAM" id="MobiDB-lite"/>
    </source>
</evidence>
<evidence type="ECO:0000256" key="1">
    <source>
        <dbReference type="ARBA" id="ARBA00001933"/>
    </source>
</evidence>
<dbReference type="InterPro" id="IPR022643">
    <property type="entry name" value="De-COase2_C"/>
</dbReference>
<evidence type="ECO:0000313" key="10">
    <source>
        <dbReference type="Proteomes" id="UP001054945"/>
    </source>
</evidence>
<sequence>RQLPLYVQDPVKISYAQSTQKTTIQDWRVDQTHGILQHKLTGKVMMDIQCSIVNSRCPVDGRNRNRCSYQSGSSPSRIVYANCYKGSLSSSTCCQIGSGLHGFRQQEELVKIKLLYPCAQLLLRIKIVASSAFVPMSCKFGCDLDKASDLLRFAHSLDLTVIGVCFHIGSLTQDPKDFEGAIKLSRSVFDAAKSMDMKLTVLDIGGGFPVAKMAVSVNRAIDEYFPENGHYTIIAEPGRYVVTSAFTLLRQYHREKRKTNKRRNGQARSSTPVASGASRDPVDLITEKCKLPDLKVGDWLTMDDMGAYTTVCASTFNGFEKHKSNISCPVNNVKYADQIETEHSIESVVQGPFIFTVMSHEYD</sequence>
<keyword evidence="4" id="KW-0456">Lyase</keyword>
<dbReference type="GO" id="GO:0004586">
    <property type="term" value="F:ornithine decarboxylase activity"/>
    <property type="evidence" value="ECO:0007669"/>
    <property type="project" value="TreeGrafter"/>
</dbReference>
<evidence type="ECO:0000256" key="5">
    <source>
        <dbReference type="RuleBase" id="RU003737"/>
    </source>
</evidence>
<gene>
    <name evidence="9" type="primary">ODC1</name>
    <name evidence="9" type="ORF">CEXT_425211</name>
</gene>
<evidence type="ECO:0000256" key="3">
    <source>
        <dbReference type="ARBA" id="ARBA00022898"/>
    </source>
</evidence>
<accession>A0AAV4XRU8</accession>
<evidence type="ECO:0000256" key="2">
    <source>
        <dbReference type="ARBA" id="ARBA00008872"/>
    </source>
</evidence>
<dbReference type="InterPro" id="IPR022657">
    <property type="entry name" value="De-COase2_CS"/>
</dbReference>
<dbReference type="Gene3D" id="3.20.20.10">
    <property type="entry name" value="Alanine racemase"/>
    <property type="match status" value="1"/>
</dbReference>
<evidence type="ECO:0000313" key="9">
    <source>
        <dbReference type="EMBL" id="GIY97442.1"/>
    </source>
</evidence>
<evidence type="ECO:0000259" key="8">
    <source>
        <dbReference type="Pfam" id="PF02784"/>
    </source>
</evidence>
<dbReference type="GO" id="GO:0005737">
    <property type="term" value="C:cytoplasm"/>
    <property type="evidence" value="ECO:0007669"/>
    <property type="project" value="TreeGrafter"/>
</dbReference>
<comment type="similarity">
    <text evidence="2 5">Belongs to the Orn/Lys/Arg decarboxylase class-II family.</text>
</comment>
<dbReference type="PRINTS" id="PR01182">
    <property type="entry name" value="ORNDCRBXLASE"/>
</dbReference>
<keyword evidence="3" id="KW-0663">Pyridoxal phosphate</keyword>
<organism evidence="9 10">
    <name type="scientific">Caerostris extrusa</name>
    <name type="common">Bark spider</name>
    <name type="synonym">Caerostris bankana</name>
    <dbReference type="NCBI Taxonomy" id="172846"/>
    <lineage>
        <taxon>Eukaryota</taxon>
        <taxon>Metazoa</taxon>
        <taxon>Ecdysozoa</taxon>
        <taxon>Arthropoda</taxon>
        <taxon>Chelicerata</taxon>
        <taxon>Arachnida</taxon>
        <taxon>Araneae</taxon>
        <taxon>Araneomorphae</taxon>
        <taxon>Entelegynae</taxon>
        <taxon>Araneoidea</taxon>
        <taxon>Araneidae</taxon>
        <taxon>Caerostris</taxon>
    </lineage>
</organism>
<dbReference type="Proteomes" id="UP001054945">
    <property type="component" value="Unassembled WGS sequence"/>
</dbReference>
<dbReference type="Gene3D" id="2.40.37.10">
    <property type="entry name" value="Lyase, Ornithine Decarboxylase, Chain A, domain 1"/>
    <property type="match status" value="2"/>
</dbReference>
<feature type="non-terminal residue" evidence="9">
    <location>
        <position position="1"/>
    </location>
</feature>
<dbReference type="PROSITE" id="PS00879">
    <property type="entry name" value="ODR_DC_2_2"/>
    <property type="match status" value="1"/>
</dbReference>
<dbReference type="InterPro" id="IPR000183">
    <property type="entry name" value="Orn/DAP/Arg_de-COase"/>
</dbReference>
<dbReference type="PANTHER" id="PTHR11482">
    <property type="entry name" value="ARGININE/DIAMINOPIMELATE/ORNITHINE DECARBOXYLASE"/>
    <property type="match status" value="1"/>
</dbReference>
<feature type="domain" description="Orn/DAP/Arg decarboxylase 2 N-terminal" evidence="8">
    <location>
        <begin position="71"/>
        <end position="242"/>
    </location>
</feature>
<dbReference type="Pfam" id="PF02784">
    <property type="entry name" value="Orn_Arg_deC_N"/>
    <property type="match status" value="1"/>
</dbReference>
<dbReference type="InterPro" id="IPR002433">
    <property type="entry name" value="Orn_de-COase"/>
</dbReference>
<dbReference type="SUPFAM" id="SSF50621">
    <property type="entry name" value="Alanine racemase C-terminal domain-like"/>
    <property type="match status" value="1"/>
</dbReference>
<dbReference type="SUPFAM" id="SSF51419">
    <property type="entry name" value="PLP-binding barrel"/>
    <property type="match status" value="1"/>
</dbReference>
<proteinExistence type="inferred from homology"/>
<dbReference type="PRINTS" id="PR01179">
    <property type="entry name" value="ODADCRBXLASE"/>
</dbReference>
<dbReference type="AlphaFoldDB" id="A0AAV4XRU8"/>
<dbReference type="PANTHER" id="PTHR11482:SF6">
    <property type="entry name" value="ORNITHINE DECARBOXYLASE 1-RELATED"/>
    <property type="match status" value="1"/>
</dbReference>
<dbReference type="Pfam" id="PF00278">
    <property type="entry name" value="Orn_DAP_Arg_deC"/>
    <property type="match status" value="1"/>
</dbReference>
<protein>
    <submittedName>
        <fullName evidence="9">Ornithine decarboxylase</fullName>
    </submittedName>
</protein>
<feature type="domain" description="Orn/DAP/Arg decarboxylase 2 C-terminal" evidence="7">
    <location>
        <begin position="247"/>
        <end position="306"/>
    </location>
</feature>
<keyword evidence="10" id="KW-1185">Reference proteome</keyword>
<dbReference type="InterPro" id="IPR009006">
    <property type="entry name" value="Ala_racemase/Decarboxylase_C"/>
</dbReference>
<dbReference type="InterPro" id="IPR029066">
    <property type="entry name" value="PLP-binding_barrel"/>
</dbReference>
<feature type="compositionally biased region" description="Basic residues" evidence="6">
    <location>
        <begin position="256"/>
        <end position="265"/>
    </location>
</feature>
<evidence type="ECO:0000259" key="7">
    <source>
        <dbReference type="Pfam" id="PF00278"/>
    </source>
</evidence>
<dbReference type="EMBL" id="BPLR01018158">
    <property type="protein sequence ID" value="GIY97442.1"/>
    <property type="molecule type" value="Genomic_DNA"/>
</dbReference>